<dbReference type="Pfam" id="PF07690">
    <property type="entry name" value="MFS_1"/>
    <property type="match status" value="1"/>
</dbReference>
<evidence type="ECO:0000256" key="4">
    <source>
        <dbReference type="SAM" id="Phobius"/>
    </source>
</evidence>
<dbReference type="Gene3D" id="1.20.1250.20">
    <property type="entry name" value="MFS general substrate transporter like domains"/>
    <property type="match status" value="1"/>
</dbReference>
<feature type="transmembrane region" description="Helical" evidence="4">
    <location>
        <begin position="109"/>
        <end position="131"/>
    </location>
</feature>
<accession>A0ABQ2GWZ1</accession>
<feature type="transmembrane region" description="Helical" evidence="4">
    <location>
        <begin position="348"/>
        <end position="367"/>
    </location>
</feature>
<name>A0ABQ2GWZ1_9PSED</name>
<proteinExistence type="predicted"/>
<dbReference type="PROSITE" id="PS50850">
    <property type="entry name" value="MFS"/>
    <property type="match status" value="1"/>
</dbReference>
<dbReference type="InterPro" id="IPR011701">
    <property type="entry name" value="MFS"/>
</dbReference>
<evidence type="ECO:0000256" key="3">
    <source>
        <dbReference type="ARBA" id="ARBA00023136"/>
    </source>
</evidence>
<feature type="domain" description="Major facilitator superfamily (MFS) profile" evidence="5">
    <location>
        <begin position="13"/>
        <end position="399"/>
    </location>
</feature>
<dbReference type="PANTHER" id="PTHR42910">
    <property type="entry name" value="TRANSPORTER SCO4007-RELATED"/>
    <property type="match status" value="1"/>
</dbReference>
<feature type="transmembrane region" description="Helical" evidence="4">
    <location>
        <begin position="143"/>
        <end position="162"/>
    </location>
</feature>
<sequence length="401" mass="42517">MTTASMIDHKSSPTAFSKGLVLLFAFCCGAIVANLYYSQPIIELIAPAVGLSEHDASFIVSLTQIGYALGLLLLVPLADLVENRRLMVITVLASAVMLVAAGLSTDPSVFLVVSLLIGVSSVAVQILIPLAAHLAPEQSRGRIVGTIMSGLLLGILLARPASSLVADHFGWRTVFFTSALIMLAIAGVVLKVVPARKPTHQAHYGQLLLSMVHLFTREPVLRQRSLYQGLMFAAFSLFWTAAPLELIRHYGLSQTQIAIFALVGAVGAVSAPIAGRLADAGHTHRASAFAMLLAALSFLPALIHSPYGVISLAVTGILLDFAVQMNMVLGQRAVYMLDANSRARLNGLYMTSIFMGGAMGSAIASTVYERGGWTAVVWVGSSLPLLALVFFGIRHLRGANA</sequence>
<feature type="transmembrane region" description="Helical" evidence="4">
    <location>
        <begin position="57"/>
        <end position="78"/>
    </location>
</feature>
<evidence type="ECO:0000313" key="6">
    <source>
        <dbReference type="EMBL" id="GGM16190.1"/>
    </source>
</evidence>
<evidence type="ECO:0000256" key="2">
    <source>
        <dbReference type="ARBA" id="ARBA00022989"/>
    </source>
</evidence>
<feature type="transmembrane region" description="Helical" evidence="4">
    <location>
        <begin position="286"/>
        <end position="303"/>
    </location>
</feature>
<gene>
    <name evidence="6" type="ORF">GCM10009425_28820</name>
</gene>
<feature type="transmembrane region" description="Helical" evidence="4">
    <location>
        <begin position="20"/>
        <end position="37"/>
    </location>
</feature>
<feature type="transmembrane region" description="Helical" evidence="4">
    <location>
        <begin position="373"/>
        <end position="393"/>
    </location>
</feature>
<protein>
    <submittedName>
        <fullName evidence="6">MFS transporter</fullName>
    </submittedName>
</protein>
<dbReference type="RefSeq" id="WP_188866832.1">
    <property type="nucleotide sequence ID" value="NZ_BMNW01000006.1"/>
</dbReference>
<dbReference type="PANTHER" id="PTHR42910:SF1">
    <property type="entry name" value="MAJOR FACILITATOR SUPERFAMILY (MFS) PROFILE DOMAIN-CONTAINING PROTEIN"/>
    <property type="match status" value="1"/>
</dbReference>
<feature type="transmembrane region" description="Helical" evidence="4">
    <location>
        <begin position="226"/>
        <end position="244"/>
    </location>
</feature>
<feature type="transmembrane region" description="Helical" evidence="4">
    <location>
        <begin position="85"/>
        <end position="103"/>
    </location>
</feature>
<keyword evidence="3 4" id="KW-0472">Membrane</keyword>
<keyword evidence="2 4" id="KW-1133">Transmembrane helix</keyword>
<evidence type="ECO:0000256" key="1">
    <source>
        <dbReference type="ARBA" id="ARBA00022692"/>
    </source>
</evidence>
<organism evidence="6 7">
    <name type="scientific">Pseudomonas asuensis</name>
    <dbReference type="NCBI Taxonomy" id="1825787"/>
    <lineage>
        <taxon>Bacteria</taxon>
        <taxon>Pseudomonadati</taxon>
        <taxon>Pseudomonadota</taxon>
        <taxon>Gammaproteobacteria</taxon>
        <taxon>Pseudomonadales</taxon>
        <taxon>Pseudomonadaceae</taxon>
        <taxon>Pseudomonas</taxon>
    </lineage>
</organism>
<dbReference type="CDD" id="cd17324">
    <property type="entry name" value="MFS_NepI_like"/>
    <property type="match status" value="1"/>
</dbReference>
<dbReference type="Proteomes" id="UP000616499">
    <property type="component" value="Unassembled WGS sequence"/>
</dbReference>
<feature type="transmembrane region" description="Helical" evidence="4">
    <location>
        <begin position="256"/>
        <end position="274"/>
    </location>
</feature>
<dbReference type="InterPro" id="IPR020846">
    <property type="entry name" value="MFS_dom"/>
</dbReference>
<evidence type="ECO:0000313" key="7">
    <source>
        <dbReference type="Proteomes" id="UP000616499"/>
    </source>
</evidence>
<comment type="caution">
    <text evidence="6">The sequence shown here is derived from an EMBL/GenBank/DDBJ whole genome shotgun (WGS) entry which is preliminary data.</text>
</comment>
<feature type="transmembrane region" description="Helical" evidence="4">
    <location>
        <begin position="309"/>
        <end position="328"/>
    </location>
</feature>
<reference evidence="7" key="1">
    <citation type="journal article" date="2019" name="Int. J. Syst. Evol. Microbiol.">
        <title>The Global Catalogue of Microorganisms (GCM) 10K type strain sequencing project: providing services to taxonomists for standard genome sequencing and annotation.</title>
        <authorList>
            <consortium name="The Broad Institute Genomics Platform"/>
            <consortium name="The Broad Institute Genome Sequencing Center for Infectious Disease"/>
            <person name="Wu L."/>
            <person name="Ma J."/>
        </authorList>
    </citation>
    <scope>NUCLEOTIDE SEQUENCE [LARGE SCALE GENOMIC DNA]</scope>
    <source>
        <strain evidence="7">JCM 13501</strain>
    </source>
</reference>
<dbReference type="EMBL" id="BMNW01000006">
    <property type="protein sequence ID" value="GGM16190.1"/>
    <property type="molecule type" value="Genomic_DNA"/>
</dbReference>
<evidence type="ECO:0000259" key="5">
    <source>
        <dbReference type="PROSITE" id="PS50850"/>
    </source>
</evidence>
<dbReference type="SUPFAM" id="SSF103473">
    <property type="entry name" value="MFS general substrate transporter"/>
    <property type="match status" value="1"/>
</dbReference>
<feature type="transmembrane region" description="Helical" evidence="4">
    <location>
        <begin position="174"/>
        <end position="193"/>
    </location>
</feature>
<keyword evidence="7" id="KW-1185">Reference proteome</keyword>
<dbReference type="InterPro" id="IPR036259">
    <property type="entry name" value="MFS_trans_sf"/>
</dbReference>
<keyword evidence="1 4" id="KW-0812">Transmembrane</keyword>